<proteinExistence type="predicted"/>
<protein>
    <recommendedName>
        <fullName evidence="5">Prokaryotic metallothionein</fullName>
    </recommendedName>
</protein>
<organism evidence="2 3">
    <name type="scientific">Streptomyces eurocidicus</name>
    <name type="common">Streptoverticillium eurocidicus</name>
    <dbReference type="NCBI Taxonomy" id="66423"/>
    <lineage>
        <taxon>Bacteria</taxon>
        <taxon>Bacillati</taxon>
        <taxon>Actinomycetota</taxon>
        <taxon>Actinomycetes</taxon>
        <taxon>Kitasatosporales</taxon>
        <taxon>Streptomycetaceae</taxon>
        <taxon>Streptomyces</taxon>
    </lineage>
</organism>
<evidence type="ECO:0000313" key="1">
    <source>
        <dbReference type="EMBL" id="MBB5122300.1"/>
    </source>
</evidence>
<evidence type="ECO:0008006" key="5">
    <source>
        <dbReference type="Google" id="ProtNLM"/>
    </source>
</evidence>
<name>A0A2N8NVM9_STREU</name>
<keyword evidence="3" id="KW-1185">Reference proteome</keyword>
<dbReference type="AlphaFoldDB" id="A0A2N8NVM9"/>
<comment type="caution">
    <text evidence="2">The sequence shown here is derived from an EMBL/GenBank/DDBJ whole genome shotgun (WGS) entry which is preliminary data.</text>
</comment>
<evidence type="ECO:0000313" key="2">
    <source>
        <dbReference type="EMBL" id="PNE32814.1"/>
    </source>
</evidence>
<sequence>MAVCEVCDNDYEMAFEVRAAGAVHVFDSFECAAHKLAPICDTCGCRILGHGLETDGMFFCCAHCARAKGYTRLADHA</sequence>
<dbReference type="EMBL" id="LGUI01000004">
    <property type="protein sequence ID" value="PNE32814.1"/>
    <property type="molecule type" value="Genomic_DNA"/>
</dbReference>
<reference evidence="2" key="2">
    <citation type="submission" date="2015-07" db="EMBL/GenBank/DDBJ databases">
        <authorList>
            <person name="Noorani M."/>
        </authorList>
    </citation>
    <scope>NUCLEOTIDE SEQUENCE [LARGE SCALE GENOMIC DNA]</scope>
    <source>
        <strain evidence="2">ATCC 27428</strain>
    </source>
</reference>
<evidence type="ECO:0000313" key="4">
    <source>
        <dbReference type="Proteomes" id="UP000528608"/>
    </source>
</evidence>
<dbReference type="OrthoDB" id="163862at2"/>
<reference evidence="1 4" key="3">
    <citation type="submission" date="2020-08" db="EMBL/GenBank/DDBJ databases">
        <title>Genomic Encyclopedia of Type Strains, Phase III (KMG-III): the genomes of soil and plant-associated and newly described type strains.</title>
        <authorList>
            <person name="Whitman W."/>
        </authorList>
    </citation>
    <scope>NUCLEOTIDE SEQUENCE [LARGE SCALE GENOMIC DNA]</scope>
    <source>
        <strain evidence="1 4">CECT 3259</strain>
    </source>
</reference>
<accession>A0A2N8NVM9</accession>
<reference evidence="3" key="1">
    <citation type="submission" date="2015-07" db="EMBL/GenBank/DDBJ databases">
        <authorList>
            <person name="Graham D.E."/>
            <person name="Giannone R.J."/>
            <person name="Gulvik C.A."/>
            <person name="Hettich R.L."/>
            <person name="Klingeman D.M."/>
            <person name="Mahan K.M."/>
            <person name="Parry R.J."/>
            <person name="Spain J.C."/>
        </authorList>
    </citation>
    <scope>NUCLEOTIDE SEQUENCE [LARGE SCALE GENOMIC DNA]</scope>
    <source>
        <strain evidence="3">ATCC 27428</strain>
    </source>
</reference>
<dbReference type="Proteomes" id="UP000235945">
    <property type="component" value="Unassembled WGS sequence"/>
</dbReference>
<dbReference type="RefSeq" id="WP_102918903.1">
    <property type="nucleotide sequence ID" value="NZ_JACHJF010000025.1"/>
</dbReference>
<dbReference type="EMBL" id="JACHJF010000025">
    <property type="protein sequence ID" value="MBB5122300.1"/>
    <property type="molecule type" value="Genomic_DNA"/>
</dbReference>
<dbReference type="Proteomes" id="UP000528608">
    <property type="component" value="Unassembled WGS sequence"/>
</dbReference>
<gene>
    <name evidence="2" type="ORF">AF335_14850</name>
    <name evidence="1" type="ORF">FHS36_005771</name>
</gene>
<evidence type="ECO:0000313" key="3">
    <source>
        <dbReference type="Proteomes" id="UP000235945"/>
    </source>
</evidence>